<dbReference type="RefSeq" id="WP_179754229.1">
    <property type="nucleotide sequence ID" value="NZ_JACCBU010000001.1"/>
</dbReference>
<feature type="compositionally biased region" description="Pro residues" evidence="1">
    <location>
        <begin position="134"/>
        <end position="143"/>
    </location>
</feature>
<gene>
    <name evidence="3" type="ORF">BKA15_004353</name>
</gene>
<evidence type="ECO:0000313" key="3">
    <source>
        <dbReference type="EMBL" id="NYE73024.1"/>
    </source>
</evidence>
<proteinExistence type="predicted"/>
<name>A0A7Y9IAY2_9ACTN</name>
<dbReference type="AlphaFoldDB" id="A0A7Y9IAY2"/>
<feature type="region of interest" description="Disordered" evidence="1">
    <location>
        <begin position="124"/>
        <end position="163"/>
    </location>
</feature>
<dbReference type="EMBL" id="JACCBU010000001">
    <property type="protein sequence ID" value="NYE73024.1"/>
    <property type="molecule type" value="Genomic_DNA"/>
</dbReference>
<evidence type="ECO:0000313" key="4">
    <source>
        <dbReference type="Proteomes" id="UP000569914"/>
    </source>
</evidence>
<dbReference type="InterPro" id="IPR003870">
    <property type="entry name" value="DUF222"/>
</dbReference>
<evidence type="ECO:0000259" key="2">
    <source>
        <dbReference type="Pfam" id="PF02720"/>
    </source>
</evidence>
<reference evidence="3 4" key="1">
    <citation type="submission" date="2020-07" db="EMBL/GenBank/DDBJ databases">
        <title>Sequencing the genomes of 1000 actinobacteria strains.</title>
        <authorList>
            <person name="Klenk H.-P."/>
        </authorList>
    </citation>
    <scope>NUCLEOTIDE SEQUENCE [LARGE SCALE GENOMIC DNA]</scope>
    <source>
        <strain evidence="3 4">DSM 22083</strain>
    </source>
</reference>
<sequence>MTVVDHEAERLDRAAAEALAGRICARAAEQAVASCQLLELIGEFDAGGGVGWMSGVKSVAHWVAFSCSMSPGAAREHVRVARAMRRMPTITAAFRAGELSYSKMREVTRVVGLVDEPACVSWPRRHRPRNWPGRSPPTGPPAAPGSGRRSCGGSGWLSGPATA</sequence>
<keyword evidence="4" id="KW-1185">Reference proteome</keyword>
<protein>
    <recommendedName>
        <fullName evidence="2">DUF222 domain-containing protein</fullName>
    </recommendedName>
</protein>
<accession>A0A7Y9IAY2</accession>
<feature type="domain" description="DUF222" evidence="2">
    <location>
        <begin position="41"/>
        <end position="117"/>
    </location>
</feature>
<organism evidence="3 4">
    <name type="scientific">Microlunatus parietis</name>
    <dbReference type="NCBI Taxonomy" id="682979"/>
    <lineage>
        <taxon>Bacteria</taxon>
        <taxon>Bacillati</taxon>
        <taxon>Actinomycetota</taxon>
        <taxon>Actinomycetes</taxon>
        <taxon>Propionibacteriales</taxon>
        <taxon>Propionibacteriaceae</taxon>
        <taxon>Microlunatus</taxon>
    </lineage>
</organism>
<dbReference type="Pfam" id="PF02720">
    <property type="entry name" value="DUF222"/>
    <property type="match status" value="1"/>
</dbReference>
<comment type="caution">
    <text evidence="3">The sequence shown here is derived from an EMBL/GenBank/DDBJ whole genome shotgun (WGS) entry which is preliminary data.</text>
</comment>
<evidence type="ECO:0000256" key="1">
    <source>
        <dbReference type="SAM" id="MobiDB-lite"/>
    </source>
</evidence>
<dbReference type="Proteomes" id="UP000569914">
    <property type="component" value="Unassembled WGS sequence"/>
</dbReference>